<keyword evidence="3" id="KW-1185">Reference proteome</keyword>
<sequence length="79" mass="8746">MKRENEKQETLSVTLPANIIAALDRYVSTQDQGQNQGITREDALISALRDWAMQNGLLQSGMNGDEGLRPDQLNATNDD</sequence>
<evidence type="ECO:0000313" key="2">
    <source>
        <dbReference type="EMBL" id="MDV6224807.1"/>
    </source>
</evidence>
<reference evidence="2 3" key="1">
    <citation type="submission" date="2023-10" db="EMBL/GenBank/DDBJ databases">
        <authorList>
            <person name="Venkata Ramana C."/>
            <person name="Sasikala C."/>
            <person name="Dhurka M."/>
        </authorList>
    </citation>
    <scope>NUCLEOTIDE SEQUENCE [LARGE SCALE GENOMIC DNA]</scope>
    <source>
        <strain evidence="2 3">KCTC 32151</strain>
    </source>
</reference>
<protein>
    <recommendedName>
        <fullName evidence="4">CopG family transcriptional regulator</fullName>
    </recommendedName>
</protein>
<feature type="region of interest" description="Disordered" evidence="1">
    <location>
        <begin position="58"/>
        <end position="79"/>
    </location>
</feature>
<dbReference type="RefSeq" id="WP_317560149.1">
    <property type="nucleotide sequence ID" value="NZ_JAWLIP010000001.1"/>
</dbReference>
<accession>A0ABU4AEX6</accession>
<evidence type="ECO:0008006" key="4">
    <source>
        <dbReference type="Google" id="ProtNLM"/>
    </source>
</evidence>
<dbReference type="Proteomes" id="UP001185659">
    <property type="component" value="Unassembled WGS sequence"/>
</dbReference>
<evidence type="ECO:0000256" key="1">
    <source>
        <dbReference type="SAM" id="MobiDB-lite"/>
    </source>
</evidence>
<proteinExistence type="predicted"/>
<name>A0ABU4AEX6_9HYPH</name>
<evidence type="ECO:0000313" key="3">
    <source>
        <dbReference type="Proteomes" id="UP001185659"/>
    </source>
</evidence>
<dbReference type="EMBL" id="JAWLIP010000001">
    <property type="protein sequence ID" value="MDV6224807.1"/>
    <property type="molecule type" value="Genomic_DNA"/>
</dbReference>
<organism evidence="2 3">
    <name type="scientific">Nitratireductor aquimarinus</name>
    <dbReference type="NCBI Taxonomy" id="889300"/>
    <lineage>
        <taxon>Bacteria</taxon>
        <taxon>Pseudomonadati</taxon>
        <taxon>Pseudomonadota</taxon>
        <taxon>Alphaproteobacteria</taxon>
        <taxon>Hyphomicrobiales</taxon>
        <taxon>Phyllobacteriaceae</taxon>
        <taxon>Nitratireductor</taxon>
    </lineage>
</organism>
<gene>
    <name evidence="2" type="ORF">R2G56_00780</name>
</gene>
<comment type="caution">
    <text evidence="2">The sequence shown here is derived from an EMBL/GenBank/DDBJ whole genome shotgun (WGS) entry which is preliminary data.</text>
</comment>